<evidence type="ECO:0000256" key="8">
    <source>
        <dbReference type="SAM" id="Coils"/>
    </source>
</evidence>
<dbReference type="GO" id="GO:0000132">
    <property type="term" value="P:establishment of mitotic spindle orientation"/>
    <property type="evidence" value="ECO:0007669"/>
    <property type="project" value="TreeGrafter"/>
</dbReference>
<dbReference type="SUPFAM" id="SSF90257">
    <property type="entry name" value="Myosin rod fragments"/>
    <property type="match status" value="1"/>
</dbReference>
<dbReference type="GO" id="GO:0005819">
    <property type="term" value="C:spindle"/>
    <property type="evidence" value="ECO:0007669"/>
    <property type="project" value="UniProtKB-SubCell"/>
</dbReference>
<evidence type="ECO:0000256" key="2">
    <source>
        <dbReference type="ARBA" id="ARBA00004300"/>
    </source>
</evidence>
<evidence type="ECO:0000313" key="10">
    <source>
        <dbReference type="EMBL" id="KAA0195877.1"/>
    </source>
</evidence>
<dbReference type="AlphaFoldDB" id="A0A8E0RWW7"/>
<sequence>MEQPPFEDLTSEVTYWRQKAEEYRQAMEDAREELEDFQSSSRELELELETQLEHLEKRNRELIVATEKLTSERDELKVSVICHVEYFSTSFLPCNVNHEFAFQSRAESGQNFLNSELTQLQDELSKLKSEKEKMQRYIRELEQTNDDLERSKRAAIVSLEDFESRLNQSIERNAILENELDEKEDLLVTVQRLKDEVRDLHQELAITRRQPVDSAPVEDGDDICLPKQIPSTGEVAINFYHSFLGDDAVLYLTLRGKLFSSDAASVFSNLLH</sequence>
<evidence type="ECO:0000256" key="4">
    <source>
        <dbReference type="ARBA" id="ARBA00022490"/>
    </source>
</evidence>
<evidence type="ECO:0000259" key="9">
    <source>
        <dbReference type="Pfam" id="PF04880"/>
    </source>
</evidence>
<dbReference type="InterPro" id="IPR006964">
    <property type="entry name" value="NUDE_dom"/>
</dbReference>
<dbReference type="GO" id="GO:0005871">
    <property type="term" value="C:kinesin complex"/>
    <property type="evidence" value="ECO:0007669"/>
    <property type="project" value="TreeGrafter"/>
</dbReference>
<dbReference type="PANTHER" id="PTHR10921:SF1">
    <property type="entry name" value="NUCLEAR DISTRIBUTION PROTEIN NUDE HOMOLOG"/>
    <property type="match status" value="1"/>
</dbReference>
<comment type="similarity">
    <text evidence="3">Belongs to the nudE family.</text>
</comment>
<dbReference type="GO" id="GO:0008017">
    <property type="term" value="F:microtubule binding"/>
    <property type="evidence" value="ECO:0007669"/>
    <property type="project" value="InterPro"/>
</dbReference>
<evidence type="ECO:0000256" key="1">
    <source>
        <dbReference type="ARBA" id="ARBA00004186"/>
    </source>
</evidence>
<feature type="coiled-coil region" evidence="8">
    <location>
        <begin position="110"/>
        <end position="210"/>
    </location>
</feature>
<dbReference type="GO" id="GO:0005874">
    <property type="term" value="C:microtubule"/>
    <property type="evidence" value="ECO:0007669"/>
    <property type="project" value="UniProtKB-KW"/>
</dbReference>
<keyword evidence="4" id="KW-0963">Cytoplasm</keyword>
<dbReference type="GO" id="GO:0005813">
    <property type="term" value="C:centrosome"/>
    <property type="evidence" value="ECO:0007669"/>
    <property type="project" value="UniProtKB-SubCell"/>
</dbReference>
<dbReference type="GO" id="GO:0007020">
    <property type="term" value="P:microtubule nucleation"/>
    <property type="evidence" value="ECO:0007669"/>
    <property type="project" value="TreeGrafter"/>
</dbReference>
<dbReference type="InterPro" id="IPR033494">
    <property type="entry name" value="NUDE"/>
</dbReference>
<keyword evidence="5" id="KW-0493">Microtubule</keyword>
<dbReference type="OrthoDB" id="5877028at2759"/>
<dbReference type="Proteomes" id="UP000728185">
    <property type="component" value="Unassembled WGS sequence"/>
</dbReference>
<keyword evidence="11" id="KW-1185">Reference proteome</keyword>
<dbReference type="EMBL" id="LUCM01003395">
    <property type="protein sequence ID" value="KAA0195877.1"/>
    <property type="molecule type" value="Genomic_DNA"/>
</dbReference>
<accession>A0A8E0RWW7</accession>
<dbReference type="GO" id="GO:0000776">
    <property type="term" value="C:kinetochore"/>
    <property type="evidence" value="ECO:0007669"/>
    <property type="project" value="TreeGrafter"/>
</dbReference>
<dbReference type="Gene3D" id="6.10.250.1080">
    <property type="match status" value="1"/>
</dbReference>
<proteinExistence type="inferred from homology"/>
<evidence type="ECO:0000256" key="5">
    <source>
        <dbReference type="ARBA" id="ARBA00022701"/>
    </source>
</evidence>
<dbReference type="GO" id="GO:0007059">
    <property type="term" value="P:chromosome segregation"/>
    <property type="evidence" value="ECO:0007669"/>
    <property type="project" value="TreeGrafter"/>
</dbReference>
<feature type="domain" description="NUDE" evidence="9">
    <location>
        <begin position="158"/>
        <end position="210"/>
    </location>
</feature>
<keyword evidence="7" id="KW-0206">Cytoskeleton</keyword>
<dbReference type="PANTHER" id="PTHR10921">
    <property type="entry name" value="NUCLEAR DISTRIBUTION PROTEIN NUDE HOMOLOG 1"/>
    <property type="match status" value="1"/>
</dbReference>
<dbReference type="Pfam" id="PF04880">
    <property type="entry name" value="NUDE_C"/>
    <property type="match status" value="1"/>
</dbReference>
<evidence type="ECO:0000256" key="3">
    <source>
        <dbReference type="ARBA" id="ARBA00007429"/>
    </source>
</evidence>
<dbReference type="GO" id="GO:0051642">
    <property type="term" value="P:centrosome localization"/>
    <property type="evidence" value="ECO:0007669"/>
    <property type="project" value="TreeGrafter"/>
</dbReference>
<evidence type="ECO:0000313" key="11">
    <source>
        <dbReference type="Proteomes" id="UP000728185"/>
    </source>
</evidence>
<gene>
    <name evidence="10" type="ORF">FBUS_06329</name>
</gene>
<evidence type="ECO:0000256" key="6">
    <source>
        <dbReference type="ARBA" id="ARBA00023054"/>
    </source>
</evidence>
<comment type="caution">
    <text evidence="10">The sequence shown here is derived from an EMBL/GenBank/DDBJ whole genome shotgun (WGS) entry which is preliminary data.</text>
</comment>
<feature type="coiled-coil region" evidence="8">
    <location>
        <begin position="13"/>
        <end position="72"/>
    </location>
</feature>
<keyword evidence="6 8" id="KW-0175">Coiled coil</keyword>
<comment type="subcellular location">
    <subcellularLocation>
        <location evidence="2">Cytoplasm</location>
        <location evidence="2">Cytoskeleton</location>
        <location evidence="2">Microtubule organizing center</location>
        <location evidence="2">Centrosome</location>
    </subcellularLocation>
    <subcellularLocation>
        <location evidence="1">Cytoplasm</location>
        <location evidence="1">Cytoskeleton</location>
        <location evidence="1">Spindle</location>
    </subcellularLocation>
</comment>
<protein>
    <submittedName>
        <fullName evidence="10">Nuclear distribution protein nudE protein 1</fullName>
    </submittedName>
</protein>
<organism evidence="10 11">
    <name type="scientific">Fasciolopsis buskii</name>
    <dbReference type="NCBI Taxonomy" id="27845"/>
    <lineage>
        <taxon>Eukaryota</taxon>
        <taxon>Metazoa</taxon>
        <taxon>Spiralia</taxon>
        <taxon>Lophotrochozoa</taxon>
        <taxon>Platyhelminthes</taxon>
        <taxon>Trematoda</taxon>
        <taxon>Digenea</taxon>
        <taxon>Plagiorchiida</taxon>
        <taxon>Echinostomata</taxon>
        <taxon>Echinostomatoidea</taxon>
        <taxon>Fasciolidae</taxon>
        <taxon>Fasciolopsis</taxon>
    </lineage>
</organism>
<dbReference type="GO" id="GO:0047496">
    <property type="term" value="P:vesicle transport along microtubule"/>
    <property type="evidence" value="ECO:0007669"/>
    <property type="project" value="TreeGrafter"/>
</dbReference>
<name>A0A8E0RWW7_9TREM</name>
<reference evidence="10" key="1">
    <citation type="submission" date="2019-05" db="EMBL/GenBank/DDBJ databases">
        <title>Annotation for the trematode Fasciolopsis buski.</title>
        <authorList>
            <person name="Choi Y.-J."/>
        </authorList>
    </citation>
    <scope>NUCLEOTIDE SEQUENCE</scope>
    <source>
        <strain evidence="10">HT</strain>
        <tissue evidence="10">Whole worm</tissue>
    </source>
</reference>
<dbReference type="GO" id="GO:0007100">
    <property type="term" value="P:mitotic centrosome separation"/>
    <property type="evidence" value="ECO:0007669"/>
    <property type="project" value="TreeGrafter"/>
</dbReference>
<evidence type="ECO:0000256" key="7">
    <source>
        <dbReference type="ARBA" id="ARBA00023212"/>
    </source>
</evidence>